<dbReference type="InterPro" id="IPR007549">
    <property type="entry name" value="DUF512"/>
</dbReference>
<dbReference type="Pfam" id="PF17820">
    <property type="entry name" value="PDZ_6"/>
    <property type="match status" value="1"/>
</dbReference>
<dbReference type="InterPro" id="IPR013785">
    <property type="entry name" value="Aldolase_TIM"/>
</dbReference>
<dbReference type="SUPFAM" id="SSF50156">
    <property type="entry name" value="PDZ domain-like"/>
    <property type="match status" value="1"/>
</dbReference>
<dbReference type="SUPFAM" id="SSF102114">
    <property type="entry name" value="Radical SAM enzymes"/>
    <property type="match status" value="1"/>
</dbReference>
<dbReference type="AlphaFoldDB" id="A0A4Q1RH47"/>
<dbReference type="InterPro" id="IPR041489">
    <property type="entry name" value="PDZ_6"/>
</dbReference>
<dbReference type="InterPro" id="IPR001478">
    <property type="entry name" value="PDZ"/>
</dbReference>
<dbReference type="RefSeq" id="WP_129257513.1">
    <property type="nucleotide sequence ID" value="NZ_SDKC01000001.1"/>
</dbReference>
<dbReference type="InterPro" id="IPR036034">
    <property type="entry name" value="PDZ_sf"/>
</dbReference>
<dbReference type="Gene3D" id="2.30.42.10">
    <property type="match status" value="1"/>
</dbReference>
<dbReference type="PROSITE" id="PS50106">
    <property type="entry name" value="PDZ"/>
    <property type="match status" value="1"/>
</dbReference>
<accession>A0A4Q1RH47</accession>
<name>A0A4Q1RH47_9FIRM</name>
<evidence type="ECO:0000313" key="2">
    <source>
        <dbReference type="EMBL" id="RXS74990.1"/>
    </source>
</evidence>
<protein>
    <submittedName>
        <fullName evidence="2">DUF512 domain-containing protein</fullName>
    </submittedName>
</protein>
<feature type="domain" description="PDZ" evidence="1">
    <location>
        <begin position="1"/>
        <end position="39"/>
    </location>
</feature>
<dbReference type="Gene3D" id="3.20.20.70">
    <property type="entry name" value="Aldolase class I"/>
    <property type="match status" value="1"/>
</dbReference>
<sequence>MKKNKHIIKTVQPGSIAEELEIEPGDELISINDQEIEDVFDYHYLVNDDYLTVLIRKTNGEEWELEIEKDYEEDLGIEFDNGLMDEYRSCRNNCIFCFIDQMPPGMRETLYFKDDDSRLSFLQGNYVTLTNMSDHDIDRIIKYHLGPINISFQTTNPELRCKMLHNRFAGDIFPKVQRLYEAGIEMNGQIVLCKGVNDGEELERSIRDLSQYLPHLRSVSIVPVGLSKYRDGLYPLEPFTKEDAENVLERVHRWQKKLYAAYGLHFIHCSDEWYILAEQPMPPEEQYDGYLQLENGVGMLRLLNTEVQEAVQAMERNDTVRHFSVATGKLAAPYIEKNLSYVQEKFPNIQGTVYAIRNDFFGPMITVSGLITGQDLIAQLKDQELGERLLIPCNMLRAGENVFLDDITVEEAEEALQIKITVVNEDGASFVHAVVDDTILENHKRRQIYEQADCSNCGTT</sequence>
<evidence type="ECO:0000313" key="3">
    <source>
        <dbReference type="Proteomes" id="UP000290106"/>
    </source>
</evidence>
<proteinExistence type="predicted"/>
<dbReference type="OrthoDB" id="9774724at2"/>
<dbReference type="InterPro" id="IPR058240">
    <property type="entry name" value="rSAM_sf"/>
</dbReference>
<dbReference type="Pfam" id="PF19238">
    <property type="entry name" value="Radical_SAM_2"/>
    <property type="match status" value="1"/>
</dbReference>
<dbReference type="Pfam" id="PF04459">
    <property type="entry name" value="DUF512"/>
    <property type="match status" value="1"/>
</dbReference>
<evidence type="ECO:0000259" key="1">
    <source>
        <dbReference type="PROSITE" id="PS50106"/>
    </source>
</evidence>
<keyword evidence="3" id="KW-1185">Reference proteome</keyword>
<dbReference type="Proteomes" id="UP000290106">
    <property type="component" value="Unassembled WGS sequence"/>
</dbReference>
<gene>
    <name evidence="2" type="ORF">ETP43_06985</name>
</gene>
<comment type="caution">
    <text evidence="2">The sequence shown here is derived from an EMBL/GenBank/DDBJ whole genome shotgun (WGS) entry which is preliminary data.</text>
</comment>
<dbReference type="InterPro" id="IPR045375">
    <property type="entry name" value="Put_radical_SAM-like_N"/>
</dbReference>
<organism evidence="2 3">
    <name type="scientific">Blautia faecicola</name>
    <dbReference type="NCBI Taxonomy" id="2509240"/>
    <lineage>
        <taxon>Bacteria</taxon>
        <taxon>Bacillati</taxon>
        <taxon>Bacillota</taxon>
        <taxon>Clostridia</taxon>
        <taxon>Lachnospirales</taxon>
        <taxon>Lachnospiraceae</taxon>
        <taxon>Blautia</taxon>
    </lineage>
</organism>
<dbReference type="EMBL" id="SDKC01000001">
    <property type="protein sequence ID" value="RXS74990.1"/>
    <property type="molecule type" value="Genomic_DNA"/>
</dbReference>
<reference evidence="2 3" key="1">
    <citation type="submission" date="2019-01" db="EMBL/GenBank/DDBJ databases">
        <title>Blautia sp. nov. KGMB01111 isolated human feces.</title>
        <authorList>
            <person name="Park J.-E."/>
            <person name="Kim J.-S."/>
            <person name="Park S.-H."/>
        </authorList>
    </citation>
    <scope>NUCLEOTIDE SEQUENCE [LARGE SCALE GENOMIC DNA]</scope>
    <source>
        <strain evidence="2 3">KGMB01111</strain>
    </source>
</reference>